<dbReference type="Gene3D" id="1.20.1440.50">
    <property type="entry name" value="Ta0600-like"/>
    <property type="match status" value="1"/>
</dbReference>
<dbReference type="InterPro" id="IPR005354">
    <property type="entry name" value="UPF0147"/>
</dbReference>
<evidence type="ECO:0000256" key="2">
    <source>
        <dbReference type="HAMAP-Rule" id="MF_00342"/>
    </source>
</evidence>
<dbReference type="EMBL" id="RXIF01000004">
    <property type="protein sequence ID" value="RZN64940.1"/>
    <property type="molecule type" value="Genomic_DNA"/>
</dbReference>
<dbReference type="SUPFAM" id="SSF158436">
    <property type="entry name" value="Ta0600-like"/>
    <property type="match status" value="1"/>
</dbReference>
<dbReference type="AlphaFoldDB" id="A0A520KT70"/>
<organism evidence="3 4">
    <name type="scientific">Methanoliparum thermophilum</name>
    <dbReference type="NCBI Taxonomy" id="2491083"/>
    <lineage>
        <taxon>Archaea</taxon>
        <taxon>Methanobacteriati</taxon>
        <taxon>Methanobacteriota</taxon>
        <taxon>Candidatus Methanoliparia</taxon>
        <taxon>Candidatus Methanoliparales</taxon>
        <taxon>Candidatus Methanoliparaceae</taxon>
        <taxon>Candidatus Methanoliparum</taxon>
    </lineage>
</organism>
<reference evidence="3 4" key="1">
    <citation type="journal article" date="2019" name="Nat. Microbiol.">
        <title>Wide diversity of methane and short-chain alkane metabolisms in uncultured archaea.</title>
        <authorList>
            <person name="Borrel G."/>
            <person name="Adam P.S."/>
            <person name="McKay L.J."/>
            <person name="Chen L.X."/>
            <person name="Sierra-Garcia I.N."/>
            <person name="Sieber C.M."/>
            <person name="Letourneur Q."/>
            <person name="Ghozlane A."/>
            <person name="Andersen G.L."/>
            <person name="Li W.J."/>
            <person name="Hallam S.J."/>
            <person name="Muyzer G."/>
            <person name="de Oliveira V.M."/>
            <person name="Inskeep W.P."/>
            <person name="Banfield J.F."/>
            <person name="Gribaldo S."/>
        </authorList>
    </citation>
    <scope>NUCLEOTIDE SEQUENCE [LARGE SCALE GENOMIC DNA]</scope>
    <source>
        <strain evidence="3">NM1a</strain>
    </source>
</reference>
<dbReference type="NCBIfam" id="NF003319">
    <property type="entry name" value="PRK04330.1"/>
    <property type="match status" value="1"/>
</dbReference>
<protein>
    <recommendedName>
        <fullName evidence="2">UPF0147 protein EF806_02545</fullName>
    </recommendedName>
</protein>
<dbReference type="Proteomes" id="UP000317158">
    <property type="component" value="Unassembled WGS sequence"/>
</dbReference>
<sequence>MMSTKEETIRECVDIIEKIIADASVPKNIRRVVGEVRSNILDESKDIPMRATMAISLLEEISSDSNMPLPTRTKIWEVISLLETISVD</sequence>
<dbReference type="InterPro" id="IPR023130">
    <property type="entry name" value="Ta0600-like_sf"/>
</dbReference>
<evidence type="ECO:0000313" key="4">
    <source>
        <dbReference type="Proteomes" id="UP000317158"/>
    </source>
</evidence>
<proteinExistence type="inferred from homology"/>
<gene>
    <name evidence="3" type="ORF">EF806_02545</name>
</gene>
<comment type="caution">
    <text evidence="3">The sequence shown here is derived from an EMBL/GenBank/DDBJ whole genome shotgun (WGS) entry which is preliminary data.</text>
</comment>
<name>A0A520KT70_METT2</name>
<accession>A0A520KT70</accession>
<dbReference type="Pfam" id="PF03685">
    <property type="entry name" value="UPF0147"/>
    <property type="match status" value="1"/>
</dbReference>
<evidence type="ECO:0000313" key="3">
    <source>
        <dbReference type="EMBL" id="RZN64940.1"/>
    </source>
</evidence>
<dbReference type="HAMAP" id="MF_00342">
    <property type="entry name" value="UPF0147"/>
    <property type="match status" value="1"/>
</dbReference>
<evidence type="ECO:0000256" key="1">
    <source>
        <dbReference type="ARBA" id="ARBA00005958"/>
    </source>
</evidence>
<comment type="similarity">
    <text evidence="1 2">Belongs to the UPF0147 family.</text>
</comment>